<gene>
    <name evidence="15" type="ORF">SRAS04492_LOCUS6163</name>
</gene>
<keyword evidence="9 13" id="KW-0413">Isomerase</keyword>
<dbReference type="CDD" id="cd02995">
    <property type="entry name" value="PDI_a_PDI_a'_C"/>
    <property type="match status" value="1"/>
</dbReference>
<dbReference type="PROSITE" id="PS00194">
    <property type="entry name" value="THIOREDOXIN_1"/>
    <property type="match status" value="2"/>
</dbReference>
<dbReference type="CDD" id="cd02961">
    <property type="entry name" value="PDI_a_family"/>
    <property type="match status" value="1"/>
</dbReference>
<feature type="signal peptide" evidence="13">
    <location>
        <begin position="1"/>
        <end position="20"/>
    </location>
</feature>
<dbReference type="PANTHER" id="PTHR18929">
    <property type="entry name" value="PROTEIN DISULFIDE ISOMERASE"/>
    <property type="match status" value="1"/>
</dbReference>
<dbReference type="GO" id="GO:0005788">
    <property type="term" value="C:endoplasmic reticulum lumen"/>
    <property type="evidence" value="ECO:0007669"/>
    <property type="project" value="UniProtKB-SubCell"/>
</dbReference>
<accession>A0A7S3CQC5</accession>
<dbReference type="EC" id="5.3.4.1" evidence="4 13"/>
<evidence type="ECO:0000256" key="7">
    <source>
        <dbReference type="ARBA" id="ARBA00022824"/>
    </source>
</evidence>
<evidence type="ECO:0000256" key="4">
    <source>
        <dbReference type="ARBA" id="ARBA00012723"/>
    </source>
</evidence>
<dbReference type="NCBIfam" id="TIGR01126">
    <property type="entry name" value="pdi_dom"/>
    <property type="match status" value="2"/>
</dbReference>
<dbReference type="EMBL" id="HBIA01012167">
    <property type="protein sequence ID" value="CAE0234359.1"/>
    <property type="molecule type" value="Transcribed_RNA"/>
</dbReference>
<protein>
    <recommendedName>
        <fullName evidence="4 13">Protein disulfide-isomerase</fullName>
        <ecNumber evidence="4 13">5.3.4.1</ecNumber>
    </recommendedName>
</protein>
<dbReference type="InterPro" id="IPR017937">
    <property type="entry name" value="Thioredoxin_CS"/>
</dbReference>
<dbReference type="AlphaFoldDB" id="A0A7S3CQC5"/>
<feature type="domain" description="Thioredoxin" evidence="14">
    <location>
        <begin position="341"/>
        <end position="468"/>
    </location>
</feature>
<dbReference type="InterPro" id="IPR005792">
    <property type="entry name" value="Prot_disulphide_isomerase"/>
</dbReference>
<dbReference type="Gene3D" id="3.40.30.10">
    <property type="entry name" value="Glutaredoxin"/>
    <property type="match status" value="4"/>
</dbReference>
<comment type="catalytic activity">
    <reaction evidence="1 13">
        <text>Catalyzes the rearrangement of -S-S- bonds in proteins.</text>
        <dbReference type="EC" id="5.3.4.1"/>
    </reaction>
</comment>
<feature type="domain" description="Thioredoxin" evidence="14">
    <location>
        <begin position="9"/>
        <end position="131"/>
    </location>
</feature>
<dbReference type="Pfam" id="PF00085">
    <property type="entry name" value="Thioredoxin"/>
    <property type="match status" value="2"/>
</dbReference>
<evidence type="ECO:0000256" key="10">
    <source>
        <dbReference type="ARBA" id="ARBA00023284"/>
    </source>
</evidence>
<dbReference type="CDD" id="cd02982">
    <property type="entry name" value="PDI_b'_family"/>
    <property type="match status" value="1"/>
</dbReference>
<dbReference type="PROSITE" id="PS51352">
    <property type="entry name" value="THIOREDOXIN_2"/>
    <property type="match status" value="2"/>
</dbReference>
<dbReference type="GO" id="GO:0006457">
    <property type="term" value="P:protein folding"/>
    <property type="evidence" value="ECO:0007669"/>
    <property type="project" value="TreeGrafter"/>
</dbReference>
<sequence>MRKICLLLVLAALNLVAATAELDEGVLVLTDENFDEELAKHENLLVEFYAPWCGHCKKLAPEYAGAAEVLAKNDPPLSLAKVDATEQKKLAEKFGIQGFPTLFFFKNGEKQEYTGGRTKDTIVNWVLKKSGPPSIELTCEALKSKVEEDKFVLAYFGEESDALFTEAHVPLANKNDKILFVHTKEAGCAEQFKSSAPSIVFFRKFEETVNPYSGKADPDALLEFVKPLMVPTVFEFTEEQIEAIFGQQQATVFLFRSAEDKDAAFMKTFEEAALAHKGKMLFSYSDISDGIQSRIAEFMGVTKDQLPVLRAILPADMKKYECEVKPADLTVASVGTFIDGVLDGTIKPHLKSEEIPEKNDEPVTVVVGKSFESLVLDQTKDVLVKYYAPWCGHCKKLAPIWEELGEKYKDNKDLVIAKFDATANEAEGVNVKGFPTLVFYPKDNKAGVSYDGDRDLESFVSWLEENSQVLKDATIKSEEL</sequence>
<dbReference type="GO" id="GO:0034976">
    <property type="term" value="P:response to endoplasmic reticulum stress"/>
    <property type="evidence" value="ECO:0007669"/>
    <property type="project" value="TreeGrafter"/>
</dbReference>
<evidence type="ECO:0000256" key="12">
    <source>
        <dbReference type="RuleBase" id="RU004208"/>
    </source>
</evidence>
<dbReference type="Pfam" id="PF13848">
    <property type="entry name" value="Thioredoxin_6"/>
    <property type="match status" value="1"/>
</dbReference>
<feature type="disulfide bond" description="Redox-active" evidence="11">
    <location>
        <begin position="53"/>
        <end position="56"/>
    </location>
</feature>
<dbReference type="SUPFAM" id="SSF52833">
    <property type="entry name" value="Thioredoxin-like"/>
    <property type="match status" value="4"/>
</dbReference>
<feature type="disulfide bond" description="Redox-active" evidence="11">
    <location>
        <begin position="391"/>
        <end position="394"/>
    </location>
</feature>
<organism evidence="15">
    <name type="scientific">Strombidium rassoulzadegani</name>
    <dbReference type="NCBI Taxonomy" id="1082188"/>
    <lineage>
        <taxon>Eukaryota</taxon>
        <taxon>Sar</taxon>
        <taxon>Alveolata</taxon>
        <taxon>Ciliophora</taxon>
        <taxon>Intramacronucleata</taxon>
        <taxon>Spirotrichea</taxon>
        <taxon>Oligotrichia</taxon>
        <taxon>Strombidiidae</taxon>
        <taxon>Strombidium</taxon>
    </lineage>
</organism>
<keyword evidence="10 11" id="KW-0676">Redox-active center</keyword>
<evidence type="ECO:0000256" key="13">
    <source>
        <dbReference type="RuleBase" id="RU361130"/>
    </source>
</evidence>
<dbReference type="CDD" id="cd02981">
    <property type="entry name" value="PDI_b_family"/>
    <property type="match status" value="1"/>
</dbReference>
<evidence type="ECO:0000313" key="15">
    <source>
        <dbReference type="EMBL" id="CAE0234359.1"/>
    </source>
</evidence>
<dbReference type="GO" id="GO:0003756">
    <property type="term" value="F:protein disulfide isomerase activity"/>
    <property type="evidence" value="ECO:0007669"/>
    <property type="project" value="UniProtKB-EC"/>
</dbReference>
<keyword evidence="7" id="KW-0256">Endoplasmic reticulum</keyword>
<evidence type="ECO:0000256" key="6">
    <source>
        <dbReference type="ARBA" id="ARBA00022737"/>
    </source>
</evidence>
<dbReference type="InterPro" id="IPR013766">
    <property type="entry name" value="Thioredoxin_domain"/>
</dbReference>
<comment type="subcellular location">
    <subcellularLocation>
        <location evidence="2">Endoplasmic reticulum lumen</location>
    </subcellularLocation>
</comment>
<keyword evidence="6" id="KW-0677">Repeat</keyword>
<keyword evidence="8 11" id="KW-1015">Disulfide bond</keyword>
<feature type="chain" id="PRO_5031611880" description="Protein disulfide-isomerase" evidence="13">
    <location>
        <begin position="21"/>
        <end position="480"/>
    </location>
</feature>
<comment type="similarity">
    <text evidence="3 12">Belongs to the protein disulfide isomerase family.</text>
</comment>
<name>A0A7S3CQC5_9SPIT</name>
<evidence type="ECO:0000256" key="3">
    <source>
        <dbReference type="ARBA" id="ARBA00006347"/>
    </source>
</evidence>
<dbReference type="PANTHER" id="PTHR18929:SF240">
    <property type="entry name" value="PROTEIN DISULFIDE-ISOMERASE"/>
    <property type="match status" value="1"/>
</dbReference>
<reference evidence="15" key="1">
    <citation type="submission" date="2021-01" db="EMBL/GenBank/DDBJ databases">
        <authorList>
            <person name="Corre E."/>
            <person name="Pelletier E."/>
            <person name="Niang G."/>
            <person name="Scheremetjew M."/>
            <person name="Finn R."/>
            <person name="Kale V."/>
            <person name="Holt S."/>
            <person name="Cochrane G."/>
            <person name="Meng A."/>
            <person name="Brown T."/>
            <person name="Cohen L."/>
        </authorList>
    </citation>
    <scope>NUCLEOTIDE SEQUENCE</scope>
    <source>
        <strain evidence="15">Ras09</strain>
    </source>
</reference>
<dbReference type="NCBIfam" id="TIGR01130">
    <property type="entry name" value="ER_PDI_fam"/>
    <property type="match status" value="1"/>
</dbReference>
<evidence type="ECO:0000259" key="14">
    <source>
        <dbReference type="PROSITE" id="PS51352"/>
    </source>
</evidence>
<evidence type="ECO:0000256" key="11">
    <source>
        <dbReference type="PIRSR" id="PIRSR605792-51"/>
    </source>
</evidence>
<proteinExistence type="inferred from homology"/>
<evidence type="ECO:0000256" key="8">
    <source>
        <dbReference type="ARBA" id="ARBA00023157"/>
    </source>
</evidence>
<evidence type="ECO:0000256" key="5">
    <source>
        <dbReference type="ARBA" id="ARBA00022729"/>
    </source>
</evidence>
<evidence type="ECO:0000256" key="9">
    <source>
        <dbReference type="ARBA" id="ARBA00023235"/>
    </source>
</evidence>
<dbReference type="PRINTS" id="PR00421">
    <property type="entry name" value="THIOREDOXIN"/>
</dbReference>
<dbReference type="FunFam" id="3.40.30.10:FF:000027">
    <property type="entry name" value="protein disulfide-isomerase A2"/>
    <property type="match status" value="1"/>
</dbReference>
<evidence type="ECO:0000256" key="2">
    <source>
        <dbReference type="ARBA" id="ARBA00004319"/>
    </source>
</evidence>
<evidence type="ECO:0000256" key="1">
    <source>
        <dbReference type="ARBA" id="ARBA00001182"/>
    </source>
</evidence>
<dbReference type="InterPro" id="IPR005788">
    <property type="entry name" value="PDI_thioredoxin-like_dom"/>
</dbReference>
<dbReference type="InterPro" id="IPR036249">
    <property type="entry name" value="Thioredoxin-like_sf"/>
</dbReference>
<dbReference type="FunFam" id="3.40.30.10:FF:000023">
    <property type="entry name" value="Protein disulfide-isomerase"/>
    <property type="match status" value="1"/>
</dbReference>
<keyword evidence="5 13" id="KW-0732">Signal</keyword>